<reference evidence="1 2" key="1">
    <citation type="submission" date="2015-09" db="EMBL/GenBank/DDBJ databases">
        <title>Trachymyrmex cornetzi WGS genome.</title>
        <authorList>
            <person name="Nygaard S."/>
            <person name="Hu H."/>
            <person name="Boomsma J."/>
            <person name="Zhang G."/>
        </authorList>
    </citation>
    <scope>NUCLEOTIDE SEQUENCE [LARGE SCALE GENOMIC DNA]</scope>
    <source>
        <strain evidence="1">Tcor2-1</strain>
        <tissue evidence="1">Whole body</tissue>
    </source>
</reference>
<sequence length="246" mass="28598">MDSLLKELEGLKIMNLLLLIGEHNKKNIWNIVECVSIIFPKNYLLISANSRNFTLRSLKTIRCTCFTISAFVASFGLPERVSCYMCISFLLYIFFLLQKPVLFNYIGNILPTALIILDDYFPDNVLIGLECVYLSDYSTFLYMKKGLINSGYAKLICHVLQFLTMAKTFLLMFRLRVGAYYAPLYTVFLKMHFDLTEFDRAIMQNLEDSIFMLYQLSFIVDCTVINDDRMRINDGFDVIQMYNGTM</sequence>
<proteinExistence type="predicted"/>
<evidence type="ECO:0000313" key="2">
    <source>
        <dbReference type="Proteomes" id="UP000078492"/>
    </source>
</evidence>
<gene>
    <name evidence="1" type="ORF">ALC57_11719</name>
</gene>
<keyword evidence="2" id="KW-1185">Reference proteome</keyword>
<organism evidence="1 2">
    <name type="scientific">Trachymyrmex cornetzi</name>
    <dbReference type="NCBI Taxonomy" id="471704"/>
    <lineage>
        <taxon>Eukaryota</taxon>
        <taxon>Metazoa</taxon>
        <taxon>Ecdysozoa</taxon>
        <taxon>Arthropoda</taxon>
        <taxon>Hexapoda</taxon>
        <taxon>Insecta</taxon>
        <taxon>Pterygota</taxon>
        <taxon>Neoptera</taxon>
        <taxon>Endopterygota</taxon>
        <taxon>Hymenoptera</taxon>
        <taxon>Apocrita</taxon>
        <taxon>Aculeata</taxon>
        <taxon>Formicoidea</taxon>
        <taxon>Formicidae</taxon>
        <taxon>Myrmicinae</taxon>
        <taxon>Trachymyrmex</taxon>
    </lineage>
</organism>
<dbReference type="Proteomes" id="UP000078492">
    <property type="component" value="Unassembled WGS sequence"/>
</dbReference>
<name>A0A151J226_9HYME</name>
<dbReference type="STRING" id="471704.A0A151J226"/>
<protein>
    <submittedName>
        <fullName evidence="1">Uncharacterized protein</fullName>
    </submittedName>
</protein>
<evidence type="ECO:0000313" key="1">
    <source>
        <dbReference type="EMBL" id="KYN16035.1"/>
    </source>
</evidence>
<dbReference type="AlphaFoldDB" id="A0A151J226"/>
<dbReference type="EMBL" id="KQ980445">
    <property type="protein sequence ID" value="KYN16035.1"/>
    <property type="molecule type" value="Genomic_DNA"/>
</dbReference>
<accession>A0A151J226</accession>